<proteinExistence type="predicted"/>
<dbReference type="EMBL" id="KI913954">
    <property type="protein sequence ID" value="ETW08133.1"/>
    <property type="molecule type" value="Genomic_DNA"/>
</dbReference>
<keyword evidence="1" id="KW-0812">Transmembrane</keyword>
<protein>
    <submittedName>
        <fullName evidence="2">Uncharacterized protein</fullName>
    </submittedName>
</protein>
<keyword evidence="1" id="KW-0472">Membrane</keyword>
<feature type="transmembrane region" description="Helical" evidence="1">
    <location>
        <begin position="170"/>
        <end position="187"/>
    </location>
</feature>
<sequence length="305" mass="31347">MVAPAVYAAAGIVVSITMGIYIAWRKPYLLWPYVYVASAATTIAVLVDVCSTHTLAGICLGILAAVSLAVTFSGHDRALVVCVSTALVVSVCIAPALPVTELFVPLAIAGTAIVLGTTFSPVKQIGLRRFFLGAAAPLGIVDALFAVLSQHHPTLLLTFATNDVSIEEEAVYLATVIAAMASGLVVMRYQWCIAVVPVATGSFLASLAATAFARVAMDIGMTVEAFAMARAVGGLTLCALGWYFGPSTSPQPTPTPSSPSIVKAAPAASFNTCTAQVVLAPPTSDSAAAVLTTPSGDFVRDRTIV</sequence>
<dbReference type="RefSeq" id="XP_008864226.1">
    <property type="nucleotide sequence ID" value="XM_008866004.1"/>
</dbReference>
<feature type="transmembrane region" description="Helical" evidence="1">
    <location>
        <begin position="194"/>
        <end position="213"/>
    </location>
</feature>
<evidence type="ECO:0000256" key="1">
    <source>
        <dbReference type="SAM" id="Phobius"/>
    </source>
</evidence>
<dbReference type="OrthoDB" id="76022at2759"/>
<feature type="transmembrane region" description="Helical" evidence="1">
    <location>
        <begin position="29"/>
        <end position="47"/>
    </location>
</feature>
<feature type="transmembrane region" description="Helical" evidence="1">
    <location>
        <begin position="79"/>
        <end position="97"/>
    </location>
</feature>
<keyword evidence="1" id="KW-1133">Transmembrane helix</keyword>
<feature type="transmembrane region" description="Helical" evidence="1">
    <location>
        <begin position="53"/>
        <end position="72"/>
    </location>
</feature>
<dbReference type="VEuPathDB" id="FungiDB:H310_02473"/>
<feature type="transmembrane region" description="Helical" evidence="1">
    <location>
        <begin position="225"/>
        <end position="244"/>
    </location>
</feature>
<feature type="transmembrane region" description="Helical" evidence="1">
    <location>
        <begin position="6"/>
        <end position="24"/>
    </location>
</feature>
<dbReference type="GeneID" id="20079523"/>
<organism evidence="2">
    <name type="scientific">Aphanomyces invadans</name>
    <dbReference type="NCBI Taxonomy" id="157072"/>
    <lineage>
        <taxon>Eukaryota</taxon>
        <taxon>Sar</taxon>
        <taxon>Stramenopiles</taxon>
        <taxon>Oomycota</taxon>
        <taxon>Saprolegniomycetes</taxon>
        <taxon>Saprolegniales</taxon>
        <taxon>Verrucalvaceae</taxon>
        <taxon>Aphanomyces</taxon>
    </lineage>
</organism>
<accession>A0A024UR84</accession>
<dbReference type="AlphaFoldDB" id="A0A024UR84"/>
<reference evidence="2" key="1">
    <citation type="submission" date="2013-12" db="EMBL/GenBank/DDBJ databases">
        <title>The Genome Sequence of Aphanomyces invadans NJM9701.</title>
        <authorList>
            <consortium name="The Broad Institute Genomics Platform"/>
            <person name="Russ C."/>
            <person name="Tyler B."/>
            <person name="van West P."/>
            <person name="Dieguez-Uribeondo J."/>
            <person name="Young S.K."/>
            <person name="Zeng Q."/>
            <person name="Gargeya S."/>
            <person name="Fitzgerald M."/>
            <person name="Abouelleil A."/>
            <person name="Alvarado L."/>
            <person name="Chapman S.B."/>
            <person name="Gainer-Dewar J."/>
            <person name="Goldberg J."/>
            <person name="Griggs A."/>
            <person name="Gujja S."/>
            <person name="Hansen M."/>
            <person name="Howarth C."/>
            <person name="Imamovic A."/>
            <person name="Ireland A."/>
            <person name="Larimer J."/>
            <person name="McCowan C."/>
            <person name="Murphy C."/>
            <person name="Pearson M."/>
            <person name="Poon T.W."/>
            <person name="Priest M."/>
            <person name="Roberts A."/>
            <person name="Saif S."/>
            <person name="Shea T."/>
            <person name="Sykes S."/>
            <person name="Wortman J."/>
            <person name="Nusbaum C."/>
            <person name="Birren B."/>
        </authorList>
    </citation>
    <scope>NUCLEOTIDE SEQUENCE [LARGE SCALE GENOMIC DNA]</scope>
    <source>
        <strain evidence="2">NJM9701</strain>
    </source>
</reference>
<feature type="transmembrane region" description="Helical" evidence="1">
    <location>
        <begin position="103"/>
        <end position="122"/>
    </location>
</feature>
<feature type="transmembrane region" description="Helical" evidence="1">
    <location>
        <begin position="129"/>
        <end position="150"/>
    </location>
</feature>
<gene>
    <name evidence="2" type="ORF">H310_02473</name>
</gene>
<name>A0A024UR84_9STRA</name>
<evidence type="ECO:0000313" key="2">
    <source>
        <dbReference type="EMBL" id="ETW08133.1"/>
    </source>
</evidence>